<reference evidence="2 3" key="1">
    <citation type="submission" date="2023-04" db="EMBL/GenBank/DDBJ databases">
        <authorList>
            <person name="Hsu D."/>
        </authorList>
    </citation>
    <scope>NUCLEOTIDE SEQUENCE [LARGE SCALE GENOMIC DNA]</scope>
    <source>
        <strain evidence="2 3">MK1</strain>
    </source>
</reference>
<dbReference type="RefSeq" id="WP_366923853.1">
    <property type="nucleotide sequence ID" value="NZ_CP121694.1"/>
</dbReference>
<name>A0AAU0UI30_9FIRM</name>
<evidence type="ECO:0000259" key="1">
    <source>
        <dbReference type="Pfam" id="PF24963"/>
    </source>
</evidence>
<dbReference type="EMBL" id="CP121694">
    <property type="protein sequence ID" value="WRO20978.1"/>
    <property type="molecule type" value="Genomic_DNA"/>
</dbReference>
<gene>
    <name evidence="2" type="ORF">MFMK1_000769</name>
</gene>
<proteinExistence type="predicted"/>
<evidence type="ECO:0000313" key="3">
    <source>
        <dbReference type="Proteomes" id="UP001329915"/>
    </source>
</evidence>
<organism evidence="2 3">
    <name type="scientific">Metallumcola ferriviriculae</name>
    <dbReference type="NCBI Taxonomy" id="3039180"/>
    <lineage>
        <taxon>Bacteria</taxon>
        <taxon>Bacillati</taxon>
        <taxon>Bacillota</taxon>
        <taxon>Clostridia</taxon>
        <taxon>Neomoorellales</taxon>
        <taxon>Desulfitibacteraceae</taxon>
        <taxon>Metallumcola</taxon>
    </lineage>
</organism>
<keyword evidence="3" id="KW-1185">Reference proteome</keyword>
<dbReference type="KEGG" id="dbc:MFMK1_000769"/>
<dbReference type="InterPro" id="IPR056670">
    <property type="entry name" value="DUF7768"/>
</dbReference>
<feature type="domain" description="DUF7768" evidence="1">
    <location>
        <begin position="32"/>
        <end position="128"/>
    </location>
</feature>
<dbReference type="AlphaFoldDB" id="A0AAU0UI30"/>
<protein>
    <submittedName>
        <fullName evidence="2">DUF4406 domain-containing protein</fullName>
    </submittedName>
</protein>
<sequence length="138" mass="15933">MDKYNAEGYPDPTAAEALANVALEEKKQFRRLVYVCSPFAGNIEHNINRARGYCRYAVNKEYIPLAPHLHYPQFMDDEDREQRELGLLFALILLCKCDEVWVFGGRVSGGMAREISKAKKRGIPIRYFTEKCEEVQEI</sequence>
<dbReference type="Pfam" id="PF24963">
    <property type="entry name" value="DUF7768"/>
    <property type="match status" value="1"/>
</dbReference>
<dbReference type="Gene3D" id="3.40.50.10400">
    <property type="entry name" value="Hypothetical protein PA1492"/>
    <property type="match status" value="1"/>
</dbReference>
<accession>A0AAU0UI30</accession>
<dbReference type="Proteomes" id="UP001329915">
    <property type="component" value="Chromosome"/>
</dbReference>
<evidence type="ECO:0000313" key="2">
    <source>
        <dbReference type="EMBL" id="WRO20978.1"/>
    </source>
</evidence>